<dbReference type="Pfam" id="PF09912">
    <property type="entry name" value="DUF2141"/>
    <property type="match status" value="1"/>
</dbReference>
<dbReference type="EMBL" id="CP059851">
    <property type="protein sequence ID" value="QMW23886.1"/>
    <property type="molecule type" value="Genomic_DNA"/>
</dbReference>
<accession>A0A7G5IKJ4</accession>
<gene>
    <name evidence="2" type="ORF">H3309_05280</name>
</gene>
<name>A0A7G5IKJ4_9SPHN</name>
<dbReference type="Proteomes" id="UP000515292">
    <property type="component" value="Chromosome"/>
</dbReference>
<keyword evidence="3" id="KW-1185">Reference proteome</keyword>
<evidence type="ECO:0000313" key="2">
    <source>
        <dbReference type="EMBL" id="QMW23886.1"/>
    </source>
</evidence>
<proteinExistence type="predicted"/>
<feature type="chain" id="PRO_5029015296" evidence="1">
    <location>
        <begin position="22"/>
        <end position="160"/>
    </location>
</feature>
<feature type="signal peptide" evidence="1">
    <location>
        <begin position="1"/>
        <end position="21"/>
    </location>
</feature>
<dbReference type="RefSeq" id="WP_182297709.1">
    <property type="nucleotide sequence ID" value="NZ_CP059851.1"/>
</dbReference>
<keyword evidence="1" id="KW-0732">Signal</keyword>
<sequence length="160" mass="16607">MKHPPSLLALALLLASVPASACTAPDGGSAVSVTVYGFKDRSGQLRVQLYRALESEFLVSGKYVTRVDTPLTPQGSMTVCATVPVPGTYAVAVLHDRNRNGKLDPFSDGVGFGGNPRLRLGKPAVSKVSLTLPPGHSSLTVQLNYLQGLRIAPVAGGGTP</sequence>
<dbReference type="InterPro" id="IPR018673">
    <property type="entry name" value="DUF2141"/>
</dbReference>
<organism evidence="2 3">
    <name type="scientific">Sandaracinobacteroides saxicola</name>
    <dbReference type="NCBI Taxonomy" id="2759707"/>
    <lineage>
        <taxon>Bacteria</taxon>
        <taxon>Pseudomonadati</taxon>
        <taxon>Pseudomonadota</taxon>
        <taxon>Alphaproteobacteria</taxon>
        <taxon>Sphingomonadales</taxon>
        <taxon>Sphingosinicellaceae</taxon>
        <taxon>Sandaracinobacteroides</taxon>
    </lineage>
</organism>
<dbReference type="AlphaFoldDB" id="A0A7G5IKJ4"/>
<evidence type="ECO:0000256" key="1">
    <source>
        <dbReference type="SAM" id="SignalP"/>
    </source>
</evidence>
<evidence type="ECO:0000313" key="3">
    <source>
        <dbReference type="Proteomes" id="UP000515292"/>
    </source>
</evidence>
<reference evidence="2 3" key="1">
    <citation type="submission" date="2020-07" db="EMBL/GenBank/DDBJ databases">
        <title>Complete genome sequence for Sandaracinobacter sp. M6.</title>
        <authorList>
            <person name="Tang Y."/>
            <person name="Liu Q."/>
            <person name="Guo Z."/>
            <person name="Lei P."/>
            <person name="Huang B."/>
        </authorList>
    </citation>
    <scope>NUCLEOTIDE SEQUENCE [LARGE SCALE GENOMIC DNA]</scope>
    <source>
        <strain evidence="2 3">M6</strain>
    </source>
</reference>
<protein>
    <submittedName>
        <fullName evidence="2">DUF2141 domain-containing protein</fullName>
    </submittedName>
</protein>
<dbReference type="KEGG" id="sand:H3309_05280"/>